<keyword evidence="1" id="KW-0812">Transmembrane</keyword>
<evidence type="ECO:0000313" key="2">
    <source>
        <dbReference type="EMBL" id="NNA98999.1"/>
    </source>
</evidence>
<reference evidence="2 3" key="1">
    <citation type="journal article" date="2020" name="Front. Microbiol.">
        <title>Genetic Organization of the aprX-lipA2 Operon Affects the Proteolytic Potential of Pseudomonas Species in Milk.</title>
        <authorList>
            <person name="Maier C."/>
            <person name="Huptas C."/>
            <person name="von Neubeck M."/>
            <person name="Scherer S."/>
            <person name="Wenning M."/>
            <person name="Lucking G."/>
        </authorList>
    </citation>
    <scope>NUCLEOTIDE SEQUENCE [LARGE SCALE GENOMIC DNA]</scope>
    <source>
        <strain evidence="2 3">G4779</strain>
    </source>
</reference>
<dbReference type="AlphaFoldDB" id="A0A7Y1MV60"/>
<protein>
    <submittedName>
        <fullName evidence="2">Uncharacterized protein</fullName>
    </submittedName>
</protein>
<sequence>MRQKIVLYSALFVLAVSIVNLFVGNGKVYQLDLFSVISFGLAIAAFLLSMFAAWISWEFYKKSTDALDSVKSSVNKIETSVTGVQNNITEIVQTAVKHWTQSAGASNPQLADDLYESLKGELDSVKTSGPELEARVNNVLAKMARDIASAQARAIFPSGDFNPPATHSAINVSQETTCDEPNKLDGVIRFDLGRTTRNATYRLRAKNISDAIKYLNLTMESLPDDVDPESIKLRHGTDQNGSLNIHMAGSPFIPAGEYVVKFEAVY</sequence>
<feature type="transmembrane region" description="Helical" evidence="1">
    <location>
        <begin position="5"/>
        <end position="24"/>
    </location>
</feature>
<comment type="caution">
    <text evidence="2">The sequence shown here is derived from an EMBL/GenBank/DDBJ whole genome shotgun (WGS) entry which is preliminary data.</text>
</comment>
<feature type="transmembrane region" description="Helical" evidence="1">
    <location>
        <begin position="36"/>
        <end position="57"/>
    </location>
</feature>
<dbReference type="EMBL" id="JAAQYP010000076">
    <property type="protein sequence ID" value="NNA98999.1"/>
    <property type="molecule type" value="Genomic_DNA"/>
</dbReference>
<accession>A0A7Y1MV60</accession>
<gene>
    <name evidence="2" type="ORF">HBO33_28035</name>
</gene>
<dbReference type="Proteomes" id="UP000542111">
    <property type="component" value="Unassembled WGS sequence"/>
</dbReference>
<evidence type="ECO:0000313" key="3">
    <source>
        <dbReference type="Proteomes" id="UP000542111"/>
    </source>
</evidence>
<dbReference type="RefSeq" id="WP_169899124.1">
    <property type="nucleotide sequence ID" value="NZ_JAAQYP010000076.1"/>
</dbReference>
<evidence type="ECO:0000256" key="1">
    <source>
        <dbReference type="SAM" id="Phobius"/>
    </source>
</evidence>
<keyword evidence="1" id="KW-1133">Transmembrane helix</keyword>
<keyword evidence="1" id="KW-0472">Membrane</keyword>
<organism evidence="2 3">
    <name type="scientific">Pseudomonas gessardii</name>
    <dbReference type="NCBI Taxonomy" id="78544"/>
    <lineage>
        <taxon>Bacteria</taxon>
        <taxon>Pseudomonadati</taxon>
        <taxon>Pseudomonadota</taxon>
        <taxon>Gammaproteobacteria</taxon>
        <taxon>Pseudomonadales</taxon>
        <taxon>Pseudomonadaceae</taxon>
        <taxon>Pseudomonas</taxon>
    </lineage>
</organism>
<proteinExistence type="predicted"/>
<name>A0A7Y1MV60_9PSED</name>